<dbReference type="GO" id="GO:0008061">
    <property type="term" value="F:chitin binding"/>
    <property type="evidence" value="ECO:0007669"/>
    <property type="project" value="UniProtKB-KW"/>
</dbReference>
<organism evidence="6 7">
    <name type="scientific">Amanita muscaria (strain Koide BX008)</name>
    <dbReference type="NCBI Taxonomy" id="946122"/>
    <lineage>
        <taxon>Eukaryota</taxon>
        <taxon>Fungi</taxon>
        <taxon>Dikarya</taxon>
        <taxon>Basidiomycota</taxon>
        <taxon>Agaricomycotina</taxon>
        <taxon>Agaricomycetes</taxon>
        <taxon>Agaricomycetidae</taxon>
        <taxon>Agaricales</taxon>
        <taxon>Pluteineae</taxon>
        <taxon>Amanitaceae</taxon>
        <taxon>Amanita</taxon>
    </lineage>
</organism>
<dbReference type="HOGENOM" id="CLU_010591_6_0_1"/>
<feature type="domain" description="LysM" evidence="5">
    <location>
        <begin position="27"/>
        <end position="74"/>
    </location>
</feature>
<reference evidence="6 7" key="1">
    <citation type="submission" date="2014-04" db="EMBL/GenBank/DDBJ databases">
        <title>Evolutionary Origins and Diversification of the Mycorrhizal Mutualists.</title>
        <authorList>
            <consortium name="DOE Joint Genome Institute"/>
            <consortium name="Mycorrhizal Genomics Consortium"/>
            <person name="Kohler A."/>
            <person name="Kuo A."/>
            <person name="Nagy L.G."/>
            <person name="Floudas D."/>
            <person name="Copeland A."/>
            <person name="Barry K.W."/>
            <person name="Cichocki N."/>
            <person name="Veneault-Fourrey C."/>
            <person name="LaButti K."/>
            <person name="Lindquist E.A."/>
            <person name="Lipzen A."/>
            <person name="Lundell T."/>
            <person name="Morin E."/>
            <person name="Murat C."/>
            <person name="Riley R."/>
            <person name="Ohm R."/>
            <person name="Sun H."/>
            <person name="Tunlid A."/>
            <person name="Henrissat B."/>
            <person name="Grigoriev I.V."/>
            <person name="Hibbett D.S."/>
            <person name="Martin F."/>
        </authorList>
    </citation>
    <scope>NUCLEOTIDE SEQUENCE [LARGE SCALE GENOMIC DNA]</scope>
    <source>
        <strain evidence="6 7">Koide BX008</strain>
    </source>
</reference>
<feature type="region of interest" description="Disordered" evidence="3">
    <location>
        <begin position="146"/>
        <end position="188"/>
    </location>
</feature>
<gene>
    <name evidence="6" type="ORF">M378DRAFT_200036</name>
</gene>
<dbReference type="Proteomes" id="UP000054549">
    <property type="component" value="Unassembled WGS sequence"/>
</dbReference>
<evidence type="ECO:0000256" key="3">
    <source>
        <dbReference type="SAM" id="MobiDB-lite"/>
    </source>
</evidence>
<name>A0A0C2WSN7_AMAMK</name>
<evidence type="ECO:0000259" key="5">
    <source>
        <dbReference type="PROSITE" id="PS51782"/>
    </source>
</evidence>
<evidence type="ECO:0000313" key="7">
    <source>
        <dbReference type="Proteomes" id="UP000054549"/>
    </source>
</evidence>
<keyword evidence="2" id="KW-0843">Virulence</keyword>
<dbReference type="InterPro" id="IPR052210">
    <property type="entry name" value="LysM1-like"/>
</dbReference>
<dbReference type="OrthoDB" id="5985073at2759"/>
<evidence type="ECO:0000256" key="1">
    <source>
        <dbReference type="ARBA" id="ARBA00022669"/>
    </source>
</evidence>
<dbReference type="Pfam" id="PF01476">
    <property type="entry name" value="LysM"/>
    <property type="match status" value="1"/>
</dbReference>
<dbReference type="EMBL" id="KN818310">
    <property type="protein sequence ID" value="KIL59766.1"/>
    <property type="molecule type" value="Genomic_DNA"/>
</dbReference>
<dbReference type="CDD" id="cd00118">
    <property type="entry name" value="LysM"/>
    <property type="match status" value="1"/>
</dbReference>
<dbReference type="PROSITE" id="PS51782">
    <property type="entry name" value="LYSM"/>
    <property type="match status" value="1"/>
</dbReference>
<evidence type="ECO:0000256" key="4">
    <source>
        <dbReference type="SAM" id="SignalP"/>
    </source>
</evidence>
<dbReference type="SUPFAM" id="SSF54106">
    <property type="entry name" value="LysM domain"/>
    <property type="match status" value="1"/>
</dbReference>
<feature type="signal peptide" evidence="4">
    <location>
        <begin position="1"/>
        <end position="22"/>
    </location>
</feature>
<dbReference type="InterPro" id="IPR036779">
    <property type="entry name" value="LysM_dom_sf"/>
</dbReference>
<dbReference type="InterPro" id="IPR018392">
    <property type="entry name" value="LysM"/>
</dbReference>
<dbReference type="AlphaFoldDB" id="A0A0C2WSN7"/>
<protein>
    <submittedName>
        <fullName evidence="6">Carbohydrate-binding module family 50 protein</fullName>
    </submittedName>
</protein>
<dbReference type="PANTHER" id="PTHR34997:SF1">
    <property type="entry name" value="PEPTIDOGLYCAN-BINDING LYSIN DOMAIN"/>
    <property type="match status" value="1"/>
</dbReference>
<dbReference type="PANTHER" id="PTHR34997">
    <property type="entry name" value="AM15"/>
    <property type="match status" value="1"/>
</dbReference>
<proteinExistence type="predicted"/>
<feature type="chain" id="PRO_5002173765" evidence="4">
    <location>
        <begin position="23"/>
        <end position="188"/>
    </location>
</feature>
<keyword evidence="7" id="KW-1185">Reference proteome</keyword>
<evidence type="ECO:0000256" key="2">
    <source>
        <dbReference type="ARBA" id="ARBA00023026"/>
    </source>
</evidence>
<keyword evidence="4" id="KW-0732">Signal</keyword>
<dbReference type="SMART" id="SM00257">
    <property type="entry name" value="LysM"/>
    <property type="match status" value="1"/>
</dbReference>
<dbReference type="STRING" id="946122.A0A0C2WSN7"/>
<keyword evidence="1" id="KW-0147">Chitin-binding</keyword>
<dbReference type="InParanoid" id="A0A0C2WSN7"/>
<sequence>MFAKAIISAFLALPLVAQTGLAAQCSRGYTVKEGDICDSISAANQVSTYQLAVINKGVIDAGCTNLVPGQTLCLANVGEDCNNIHVVALGDDCESVQNQAGINSTLLYHNNPQINENCSNIYVGEARFLHFVLCVAGGVQVPPTPSGGPPKVIPPATAIPANPSATAVHQPAPSSDGGDDNLPYCDEL</sequence>
<accession>A0A0C2WSN7</accession>
<dbReference type="Gene3D" id="3.10.350.10">
    <property type="entry name" value="LysM domain"/>
    <property type="match status" value="2"/>
</dbReference>
<evidence type="ECO:0000313" key="6">
    <source>
        <dbReference type="EMBL" id="KIL59766.1"/>
    </source>
</evidence>